<protein>
    <submittedName>
        <fullName evidence="3">Uncharacterized protein</fullName>
    </submittedName>
</protein>
<keyword evidence="1" id="KW-1133">Transmembrane helix</keyword>
<dbReference type="AlphaFoldDB" id="A0AAF3EBV9"/>
<dbReference type="WBParaSite" id="MBELARI_LOCUS11431">
    <property type="protein sequence ID" value="MBELARI_LOCUS11431"/>
    <property type="gene ID" value="MBELARI_LOCUS11431"/>
</dbReference>
<name>A0AAF3EBV9_9BILA</name>
<sequence>MSSSALFAKWDWERNVTHWAEHWSDQAKYEQAVIVEAEKTIWGRIFNYFHPIYWDYVHRECLELNGTYHQFTNYPLGSWYLASGITYEIIYIPVLYIMTHKEFFQHACYKIMFFMGIMDCISLVPNAILAGLFA</sequence>
<evidence type="ECO:0000256" key="1">
    <source>
        <dbReference type="SAM" id="Phobius"/>
    </source>
</evidence>
<dbReference type="PANTHER" id="PTHR23021:SF11">
    <property type="entry name" value="SERPENTINE RECEPTOR, CLASS T"/>
    <property type="match status" value="1"/>
</dbReference>
<feature type="transmembrane region" description="Helical" evidence="1">
    <location>
        <begin position="111"/>
        <end position="133"/>
    </location>
</feature>
<reference evidence="3" key="1">
    <citation type="submission" date="2024-02" db="UniProtKB">
        <authorList>
            <consortium name="WormBaseParasite"/>
        </authorList>
    </citation>
    <scope>IDENTIFICATION</scope>
</reference>
<dbReference type="Proteomes" id="UP000887575">
    <property type="component" value="Unassembled WGS sequence"/>
</dbReference>
<evidence type="ECO:0000313" key="2">
    <source>
        <dbReference type="Proteomes" id="UP000887575"/>
    </source>
</evidence>
<dbReference type="Pfam" id="PF10321">
    <property type="entry name" value="7TM_GPCR_Srt"/>
    <property type="match status" value="1"/>
</dbReference>
<organism evidence="2 3">
    <name type="scientific">Mesorhabditis belari</name>
    <dbReference type="NCBI Taxonomy" id="2138241"/>
    <lineage>
        <taxon>Eukaryota</taxon>
        <taxon>Metazoa</taxon>
        <taxon>Ecdysozoa</taxon>
        <taxon>Nematoda</taxon>
        <taxon>Chromadorea</taxon>
        <taxon>Rhabditida</taxon>
        <taxon>Rhabditina</taxon>
        <taxon>Rhabditomorpha</taxon>
        <taxon>Rhabditoidea</taxon>
        <taxon>Rhabditidae</taxon>
        <taxon>Mesorhabditinae</taxon>
        <taxon>Mesorhabditis</taxon>
    </lineage>
</organism>
<keyword evidence="1" id="KW-0472">Membrane</keyword>
<accession>A0AAF3EBV9</accession>
<keyword evidence="2" id="KW-1185">Reference proteome</keyword>
<proteinExistence type="predicted"/>
<feature type="transmembrane region" description="Helical" evidence="1">
    <location>
        <begin position="79"/>
        <end position="99"/>
    </location>
</feature>
<dbReference type="PANTHER" id="PTHR23021">
    <property type="entry name" value="SERPENTINE RECEPTOR, CLASS T"/>
    <property type="match status" value="1"/>
</dbReference>
<keyword evidence="1" id="KW-0812">Transmembrane</keyword>
<dbReference type="InterPro" id="IPR019425">
    <property type="entry name" value="7TM_GPCR_serpentine_rcpt_Srt"/>
</dbReference>
<evidence type="ECO:0000313" key="3">
    <source>
        <dbReference type="WBParaSite" id="MBELARI_LOCUS11431"/>
    </source>
</evidence>